<gene>
    <name evidence="1" type="primary">GEF1</name>
    <name evidence="1" type="ORF">H2198_010664</name>
</gene>
<protein>
    <submittedName>
        <fullName evidence="1">Glycerol ethanol, ferric requiring protein</fullName>
    </submittedName>
</protein>
<evidence type="ECO:0000313" key="2">
    <source>
        <dbReference type="Proteomes" id="UP001172386"/>
    </source>
</evidence>
<keyword evidence="2" id="KW-1185">Reference proteome</keyword>
<accession>A0ACC2ZQX3</accession>
<comment type="caution">
    <text evidence="1">The sequence shown here is derived from an EMBL/GenBank/DDBJ whole genome shotgun (WGS) entry which is preliminary data.</text>
</comment>
<sequence length="874" mass="96714">MNRQSSTSSARPQARSSISARRVSRRFSTLSGLEDGNNADPPPADSAITEELAQIKRYEDFTTIDWVQDAAREQTRRRTRRKDAAPFFQRDGTWAWRRKLWESYDAAQAWVVVTLVAIIIGLIAAALNIVTEYLSDLKMGYCTTAWYLNEDFCCYGAESGCDEWRRWTAYGFANYLIYTIMAILLAATASYLVKIYAPYAAGSGISEIKCIIGGFVMKGFLGFWTLIIKAICLPLAIASGLSVGKEGPSVHYATCVGNVVSRFFEKYKQSASKTREILTASSGTGVAVAFGSPIGGVLFSLEEMSSHFPLKTLWRSYFCALVATAVLAAMNPFRTGQLVMFSVKYDRDWHFFEIVFYIILGIFGGVYGAVMIKGHLAVQSFRKKYLAKYAILEAVILAGVTALFCYPNLFLRVDMTEMMQILFRECEGDYDYHGLCEPENRLSNVLSLLVATLLRCAFVALSYGCKVPAGIFVPSMAIGASFGRMIGILVEWLHASFPNSTFFSACQPDVPCITPGTYAFLGAGAALSGIMHLTISVTVIMFELTGALTYILPSMIVIGVTKAVGDRLSKAGIADIMIQFNGYPFLDSKEEHNFGVPASQVMTSSASLKTLPATGLEVKAAQKLLDDTTYSGFPIVEEPNSSKILIGYIGRVELAYALTKARQQGLLAPDAKISFIKLNADDTESPTTPSVAVRTTFDSMARQLVDLSAYIDSAPITVHPRLPLETAMELFKKMGPRVILVEHHGRLEGLMTIKDCLRYQARIEAMEHSSHVSVASGVTEGRQDFVWDSMRIIGEWIVDKVNGLSKGRLRLSPRVNRTGDNIGEWTRVSEREPGPENEYLHENEILDGTEEFTEHEDQARHQRRGTDNVEMDVR</sequence>
<reference evidence="1" key="1">
    <citation type="submission" date="2022-10" db="EMBL/GenBank/DDBJ databases">
        <title>Culturing micro-colonial fungi from biological soil crusts in the Mojave desert and describing Neophaeococcomyces mojavensis, and introducing the new genera and species Taxawa tesnikishii.</title>
        <authorList>
            <person name="Kurbessoian T."/>
            <person name="Stajich J.E."/>
        </authorList>
    </citation>
    <scope>NUCLEOTIDE SEQUENCE</scope>
    <source>
        <strain evidence="1">JES_112</strain>
    </source>
</reference>
<evidence type="ECO:0000313" key="1">
    <source>
        <dbReference type="EMBL" id="KAJ9650017.1"/>
    </source>
</evidence>
<dbReference type="Proteomes" id="UP001172386">
    <property type="component" value="Unassembled WGS sequence"/>
</dbReference>
<organism evidence="1 2">
    <name type="scientific">Neophaeococcomyces mojaviensis</name>
    <dbReference type="NCBI Taxonomy" id="3383035"/>
    <lineage>
        <taxon>Eukaryota</taxon>
        <taxon>Fungi</taxon>
        <taxon>Dikarya</taxon>
        <taxon>Ascomycota</taxon>
        <taxon>Pezizomycotina</taxon>
        <taxon>Eurotiomycetes</taxon>
        <taxon>Chaetothyriomycetidae</taxon>
        <taxon>Chaetothyriales</taxon>
        <taxon>Chaetothyriales incertae sedis</taxon>
        <taxon>Neophaeococcomyces</taxon>
    </lineage>
</organism>
<proteinExistence type="predicted"/>
<dbReference type="EMBL" id="JAPDRQ010000400">
    <property type="protein sequence ID" value="KAJ9650017.1"/>
    <property type="molecule type" value="Genomic_DNA"/>
</dbReference>
<name>A0ACC2ZQX3_9EURO</name>